<evidence type="ECO:0000256" key="1">
    <source>
        <dbReference type="ARBA" id="ARBA00023125"/>
    </source>
</evidence>
<protein>
    <submittedName>
        <fullName evidence="7">Response regulator transcription factor</fullName>
    </submittedName>
</protein>
<dbReference type="SUPFAM" id="SSF52172">
    <property type="entry name" value="CheY-like"/>
    <property type="match status" value="1"/>
</dbReference>
<dbReference type="Gene3D" id="6.10.250.690">
    <property type="match status" value="1"/>
</dbReference>
<dbReference type="Proteomes" id="UP001056708">
    <property type="component" value="Chromosome"/>
</dbReference>
<dbReference type="EMBL" id="CP098611">
    <property type="protein sequence ID" value="USR91278.1"/>
    <property type="molecule type" value="Genomic_DNA"/>
</dbReference>
<keyword evidence="1 3" id="KW-0238">DNA-binding</keyword>
<dbReference type="SMART" id="SM00448">
    <property type="entry name" value="REC"/>
    <property type="match status" value="1"/>
</dbReference>
<dbReference type="Gene3D" id="1.10.10.10">
    <property type="entry name" value="Winged helix-like DNA-binding domain superfamily/Winged helix DNA-binding domain"/>
    <property type="match status" value="1"/>
</dbReference>
<feature type="domain" description="Response regulatory" evidence="5">
    <location>
        <begin position="5"/>
        <end position="118"/>
    </location>
</feature>
<feature type="region of interest" description="Disordered" evidence="4">
    <location>
        <begin position="248"/>
        <end position="283"/>
    </location>
</feature>
<reference evidence="7" key="1">
    <citation type="submission" date="2022-06" db="EMBL/GenBank/DDBJ databases">
        <title>Genome sequence of Phormidium yuhuli AB48 isolated from an industrial photobioreactor environment.</title>
        <authorList>
            <person name="Qiu Y."/>
            <person name="Noonan A.J.C."/>
            <person name="Dofher K."/>
            <person name="Koch M."/>
            <person name="Kieft B."/>
            <person name="Lin X."/>
            <person name="Ziels R.M."/>
            <person name="Hallam S.J."/>
        </authorList>
    </citation>
    <scope>NUCLEOTIDE SEQUENCE</scope>
    <source>
        <strain evidence="7">AB48</strain>
    </source>
</reference>
<feature type="modified residue" description="4-aspartylphosphate" evidence="2">
    <location>
        <position position="54"/>
    </location>
</feature>
<sequence>MSSVCIQIVEGNPQLRSLLGWHLQQAGYSVCQSADLRHAQDVFYHRQPTLAIVDSDLPDGDGVEFAHWLYQQHQCLVLMLSARSNEADVVTALKAGADDYICKPFGMQEFLARVEALLRRHRAMAPPAHLEYGDLKVDIVQRRVRYQDQPIELTPQEFSLLYVLAQAGGTPLSRSELLQRAWPDAIDNPRTIDTHVLSLRKKIERDPRQPNLIQTVRNVGYRFNLTGAESSPEQSATQDFQEAYKANSHSLNGLNPTNPLSVSGNGKRGVVPQSSTVGHSVRG</sequence>
<dbReference type="InterPro" id="IPR001867">
    <property type="entry name" value="OmpR/PhoB-type_DNA-bd"/>
</dbReference>
<dbReference type="InterPro" id="IPR036388">
    <property type="entry name" value="WH-like_DNA-bd_sf"/>
</dbReference>
<evidence type="ECO:0000313" key="8">
    <source>
        <dbReference type="Proteomes" id="UP001056708"/>
    </source>
</evidence>
<keyword evidence="2" id="KW-0597">Phosphoprotein</keyword>
<keyword evidence="8" id="KW-1185">Reference proteome</keyword>
<dbReference type="PROSITE" id="PS50110">
    <property type="entry name" value="RESPONSE_REGULATORY"/>
    <property type="match status" value="1"/>
</dbReference>
<gene>
    <name evidence="7" type="ORF">NEA10_00610</name>
</gene>
<evidence type="ECO:0000256" key="4">
    <source>
        <dbReference type="SAM" id="MobiDB-lite"/>
    </source>
</evidence>
<dbReference type="SMART" id="SM00862">
    <property type="entry name" value="Trans_reg_C"/>
    <property type="match status" value="1"/>
</dbReference>
<organism evidence="7 8">
    <name type="scientific">Phormidium yuhuli AB48</name>
    <dbReference type="NCBI Taxonomy" id="2940671"/>
    <lineage>
        <taxon>Bacteria</taxon>
        <taxon>Bacillati</taxon>
        <taxon>Cyanobacteriota</taxon>
        <taxon>Cyanophyceae</taxon>
        <taxon>Oscillatoriophycideae</taxon>
        <taxon>Oscillatoriales</taxon>
        <taxon>Oscillatoriaceae</taxon>
        <taxon>Phormidium</taxon>
        <taxon>Phormidium yuhuli</taxon>
    </lineage>
</organism>
<evidence type="ECO:0000259" key="5">
    <source>
        <dbReference type="PROSITE" id="PS50110"/>
    </source>
</evidence>
<dbReference type="Pfam" id="PF00072">
    <property type="entry name" value="Response_reg"/>
    <property type="match status" value="1"/>
</dbReference>
<dbReference type="PROSITE" id="PS51755">
    <property type="entry name" value="OMPR_PHOB"/>
    <property type="match status" value="1"/>
</dbReference>
<feature type="compositionally biased region" description="Polar residues" evidence="4">
    <location>
        <begin position="272"/>
        <end position="283"/>
    </location>
</feature>
<evidence type="ECO:0000259" key="6">
    <source>
        <dbReference type="PROSITE" id="PS51755"/>
    </source>
</evidence>
<dbReference type="Gene3D" id="3.40.50.2300">
    <property type="match status" value="1"/>
</dbReference>
<dbReference type="PANTHER" id="PTHR48111:SF68">
    <property type="entry name" value="OMPR SUBFAMILY"/>
    <property type="match status" value="1"/>
</dbReference>
<dbReference type="CDD" id="cd00383">
    <property type="entry name" value="trans_reg_C"/>
    <property type="match status" value="1"/>
</dbReference>
<dbReference type="InterPro" id="IPR039420">
    <property type="entry name" value="WalR-like"/>
</dbReference>
<feature type="domain" description="OmpR/PhoB-type" evidence="6">
    <location>
        <begin position="127"/>
        <end position="225"/>
    </location>
</feature>
<feature type="DNA-binding region" description="OmpR/PhoB-type" evidence="3">
    <location>
        <begin position="127"/>
        <end position="225"/>
    </location>
</feature>
<dbReference type="RefSeq" id="WP_252663307.1">
    <property type="nucleotide sequence ID" value="NZ_CP098611.1"/>
</dbReference>
<accession>A0ABY5AT19</accession>
<dbReference type="PANTHER" id="PTHR48111">
    <property type="entry name" value="REGULATOR OF RPOS"/>
    <property type="match status" value="1"/>
</dbReference>
<dbReference type="InterPro" id="IPR001789">
    <property type="entry name" value="Sig_transdc_resp-reg_receiver"/>
</dbReference>
<dbReference type="InterPro" id="IPR011006">
    <property type="entry name" value="CheY-like_superfamily"/>
</dbReference>
<name>A0ABY5AT19_9CYAN</name>
<evidence type="ECO:0000313" key="7">
    <source>
        <dbReference type="EMBL" id="USR91278.1"/>
    </source>
</evidence>
<evidence type="ECO:0000256" key="2">
    <source>
        <dbReference type="PROSITE-ProRule" id="PRU00169"/>
    </source>
</evidence>
<dbReference type="Pfam" id="PF00486">
    <property type="entry name" value="Trans_reg_C"/>
    <property type="match status" value="1"/>
</dbReference>
<feature type="compositionally biased region" description="Polar residues" evidence="4">
    <location>
        <begin position="248"/>
        <end position="264"/>
    </location>
</feature>
<evidence type="ECO:0000256" key="3">
    <source>
        <dbReference type="PROSITE-ProRule" id="PRU01091"/>
    </source>
</evidence>
<proteinExistence type="predicted"/>